<evidence type="ECO:0000256" key="3">
    <source>
        <dbReference type="ARBA" id="ARBA00022692"/>
    </source>
</evidence>
<evidence type="ECO:0000256" key="1">
    <source>
        <dbReference type="ARBA" id="ARBA00004167"/>
    </source>
</evidence>
<feature type="compositionally biased region" description="Polar residues" evidence="8">
    <location>
        <begin position="153"/>
        <end position="162"/>
    </location>
</feature>
<dbReference type="GO" id="GO:0016020">
    <property type="term" value="C:membrane"/>
    <property type="evidence" value="ECO:0007669"/>
    <property type="project" value="UniProtKB-SubCell"/>
</dbReference>
<accession>A0AAW2RSJ6</accession>
<evidence type="ECO:0000256" key="2">
    <source>
        <dbReference type="ARBA" id="ARBA00022448"/>
    </source>
</evidence>
<feature type="region of interest" description="Disordered" evidence="8">
    <location>
        <begin position="123"/>
        <end position="162"/>
    </location>
</feature>
<feature type="transmembrane region" description="Helical" evidence="9">
    <location>
        <begin position="67"/>
        <end position="91"/>
    </location>
</feature>
<keyword evidence="6" id="KW-0811">Translocation</keyword>
<keyword evidence="5 9" id="KW-1133">Transmembrane helix</keyword>
<dbReference type="AlphaFoldDB" id="A0AAW2RSJ6"/>
<keyword evidence="4" id="KW-0653">Protein transport</keyword>
<proteinExistence type="predicted"/>
<keyword evidence="2" id="KW-0813">Transport</keyword>
<dbReference type="PANTHER" id="PTHR33162:SF3">
    <property type="entry name" value="SEC-INDEPENDENT PROTEIN TRANSLOCASE PROTEIN TATB, CHLOROPLASTIC"/>
    <property type="match status" value="1"/>
</dbReference>
<dbReference type="Pfam" id="PF02416">
    <property type="entry name" value="TatA_B_E"/>
    <property type="match status" value="1"/>
</dbReference>
<evidence type="ECO:0000256" key="6">
    <source>
        <dbReference type="ARBA" id="ARBA00023010"/>
    </source>
</evidence>
<dbReference type="InterPro" id="IPR003369">
    <property type="entry name" value="TatA/B/E"/>
</dbReference>
<sequence>MAFAISTPTLHSSSSYPGGIPSLFVSVPKYALGLAPFSQWSGLKQLGISTTKSSAKMGGKRKCKGRGVYASLFGVGAPEALVIGVVALLVFGPKGLAEEVSREFKSSLEREIGLDEINNQIPRTFSSDIPRTAPLDNSEDSGTNIESKESPEDNGSPSESGAYTANEYLKVTQAQFEGALAQLRKEQEEEEKRTALCLNLNLPLRVSEHIPAISLSVSLSLLSFFLIHLLMVLGTSEEPSSVIAPSQNPDIDALQESASVLPPGPSPEP</sequence>
<evidence type="ECO:0000256" key="4">
    <source>
        <dbReference type="ARBA" id="ARBA00022927"/>
    </source>
</evidence>
<keyword evidence="3 9" id="KW-0812">Transmembrane</keyword>
<comment type="subcellular location">
    <subcellularLocation>
        <location evidence="1">Membrane</location>
        <topology evidence="1">Single-pass membrane protein</topology>
    </subcellularLocation>
</comment>
<evidence type="ECO:0000256" key="9">
    <source>
        <dbReference type="SAM" id="Phobius"/>
    </source>
</evidence>
<feature type="region of interest" description="Disordered" evidence="8">
    <location>
        <begin position="240"/>
        <end position="269"/>
    </location>
</feature>
<feature type="compositionally biased region" description="Polar residues" evidence="8">
    <location>
        <begin position="240"/>
        <end position="249"/>
    </location>
</feature>
<organism evidence="10">
    <name type="scientific">Sesamum calycinum</name>
    <dbReference type="NCBI Taxonomy" id="2727403"/>
    <lineage>
        <taxon>Eukaryota</taxon>
        <taxon>Viridiplantae</taxon>
        <taxon>Streptophyta</taxon>
        <taxon>Embryophyta</taxon>
        <taxon>Tracheophyta</taxon>
        <taxon>Spermatophyta</taxon>
        <taxon>Magnoliopsida</taxon>
        <taxon>eudicotyledons</taxon>
        <taxon>Gunneridae</taxon>
        <taxon>Pentapetalae</taxon>
        <taxon>asterids</taxon>
        <taxon>lamiids</taxon>
        <taxon>Lamiales</taxon>
        <taxon>Pedaliaceae</taxon>
        <taxon>Sesamum</taxon>
    </lineage>
</organism>
<name>A0AAW2RSJ6_9LAMI</name>
<keyword evidence="7 9" id="KW-0472">Membrane</keyword>
<protein>
    <submittedName>
        <fullName evidence="10">Sec-independent protein translocase protein TATB, chloroplastic</fullName>
    </submittedName>
</protein>
<dbReference type="Gene3D" id="1.20.5.3310">
    <property type="match status" value="1"/>
</dbReference>
<reference evidence="10" key="1">
    <citation type="submission" date="2020-06" db="EMBL/GenBank/DDBJ databases">
        <authorList>
            <person name="Li T."/>
            <person name="Hu X."/>
            <person name="Zhang T."/>
            <person name="Song X."/>
            <person name="Zhang H."/>
            <person name="Dai N."/>
            <person name="Sheng W."/>
            <person name="Hou X."/>
            <person name="Wei L."/>
        </authorList>
    </citation>
    <scope>NUCLEOTIDE SEQUENCE</scope>
    <source>
        <strain evidence="10">KEN8</strain>
        <tissue evidence="10">Leaf</tissue>
    </source>
</reference>
<evidence type="ECO:0000313" key="10">
    <source>
        <dbReference type="EMBL" id="KAL0382376.1"/>
    </source>
</evidence>
<dbReference type="PANTHER" id="PTHR33162">
    <property type="entry name" value="SEC-INDEPENDENT PROTEIN TRANSLOCASE PROTEIN TATA, CHLOROPLASTIC"/>
    <property type="match status" value="1"/>
</dbReference>
<comment type="caution">
    <text evidence="10">The sequence shown here is derived from an EMBL/GenBank/DDBJ whole genome shotgun (WGS) entry which is preliminary data.</text>
</comment>
<evidence type="ECO:0000256" key="5">
    <source>
        <dbReference type="ARBA" id="ARBA00022989"/>
    </source>
</evidence>
<reference evidence="10" key="2">
    <citation type="journal article" date="2024" name="Plant">
        <title>Genomic evolution and insights into agronomic trait innovations of Sesamum species.</title>
        <authorList>
            <person name="Miao H."/>
            <person name="Wang L."/>
            <person name="Qu L."/>
            <person name="Liu H."/>
            <person name="Sun Y."/>
            <person name="Le M."/>
            <person name="Wang Q."/>
            <person name="Wei S."/>
            <person name="Zheng Y."/>
            <person name="Lin W."/>
            <person name="Duan Y."/>
            <person name="Cao H."/>
            <person name="Xiong S."/>
            <person name="Wang X."/>
            <person name="Wei L."/>
            <person name="Li C."/>
            <person name="Ma Q."/>
            <person name="Ju M."/>
            <person name="Zhao R."/>
            <person name="Li G."/>
            <person name="Mu C."/>
            <person name="Tian Q."/>
            <person name="Mei H."/>
            <person name="Zhang T."/>
            <person name="Gao T."/>
            <person name="Zhang H."/>
        </authorList>
    </citation>
    <scope>NUCLEOTIDE SEQUENCE</scope>
    <source>
        <strain evidence="10">KEN8</strain>
    </source>
</reference>
<evidence type="ECO:0000256" key="7">
    <source>
        <dbReference type="ARBA" id="ARBA00023136"/>
    </source>
</evidence>
<gene>
    <name evidence="10" type="ORF">Scaly_0524900</name>
</gene>
<dbReference type="EMBL" id="JACGWM010000003">
    <property type="protein sequence ID" value="KAL0382376.1"/>
    <property type="molecule type" value="Genomic_DNA"/>
</dbReference>
<evidence type="ECO:0000256" key="8">
    <source>
        <dbReference type="SAM" id="MobiDB-lite"/>
    </source>
</evidence>
<dbReference type="GO" id="GO:0015031">
    <property type="term" value="P:protein transport"/>
    <property type="evidence" value="ECO:0007669"/>
    <property type="project" value="UniProtKB-KW"/>
</dbReference>